<evidence type="ECO:0000313" key="2">
    <source>
        <dbReference type="EMBL" id="KAF2790136.1"/>
    </source>
</evidence>
<dbReference type="EMBL" id="MU002091">
    <property type="protein sequence ID" value="KAF2790136.1"/>
    <property type="molecule type" value="Genomic_DNA"/>
</dbReference>
<dbReference type="AlphaFoldDB" id="A0A6A6X1A6"/>
<protein>
    <submittedName>
        <fullName evidence="2">NAD(P)-binding protein</fullName>
    </submittedName>
</protein>
<dbReference type="SUPFAM" id="SSF51735">
    <property type="entry name" value="NAD(P)-binding Rossmann-fold domains"/>
    <property type="match status" value="1"/>
</dbReference>
<dbReference type="PANTHER" id="PTHR43157:SF35">
    <property type="entry name" value="DEHYDROGENASE_REDUCTASE FAMILY PROTEIN, PUTATIVE-RELATED"/>
    <property type="match status" value="1"/>
</dbReference>
<reference evidence="2" key="1">
    <citation type="journal article" date="2020" name="Stud. Mycol.">
        <title>101 Dothideomycetes genomes: a test case for predicting lifestyles and emergence of pathogens.</title>
        <authorList>
            <person name="Haridas S."/>
            <person name="Albert R."/>
            <person name="Binder M."/>
            <person name="Bloem J."/>
            <person name="Labutti K."/>
            <person name="Salamov A."/>
            <person name="Andreopoulos B."/>
            <person name="Baker S."/>
            <person name="Barry K."/>
            <person name="Bills G."/>
            <person name="Bluhm B."/>
            <person name="Cannon C."/>
            <person name="Castanera R."/>
            <person name="Culley D."/>
            <person name="Daum C."/>
            <person name="Ezra D."/>
            <person name="Gonzalez J."/>
            <person name="Henrissat B."/>
            <person name="Kuo A."/>
            <person name="Liang C."/>
            <person name="Lipzen A."/>
            <person name="Lutzoni F."/>
            <person name="Magnuson J."/>
            <person name="Mondo S."/>
            <person name="Nolan M."/>
            <person name="Ohm R."/>
            <person name="Pangilinan J."/>
            <person name="Park H.-J."/>
            <person name="Ramirez L."/>
            <person name="Alfaro M."/>
            <person name="Sun H."/>
            <person name="Tritt A."/>
            <person name="Yoshinaga Y."/>
            <person name="Zwiers L.-H."/>
            <person name="Turgeon B."/>
            <person name="Goodwin S."/>
            <person name="Spatafora J."/>
            <person name="Crous P."/>
            <person name="Grigoriev I."/>
        </authorList>
    </citation>
    <scope>NUCLEOTIDE SEQUENCE</scope>
    <source>
        <strain evidence="2">CBS 109.77</strain>
    </source>
</reference>
<dbReference type="Pfam" id="PF00106">
    <property type="entry name" value="adh_short"/>
    <property type="match status" value="1"/>
</dbReference>
<dbReference type="InterPro" id="IPR002347">
    <property type="entry name" value="SDR_fam"/>
</dbReference>
<proteinExistence type="predicted"/>
<dbReference type="InterPro" id="IPR036291">
    <property type="entry name" value="NAD(P)-bd_dom_sf"/>
</dbReference>
<dbReference type="PANTHER" id="PTHR43157">
    <property type="entry name" value="PHOSPHATIDYLINOSITOL-GLYCAN BIOSYNTHESIS CLASS F PROTEIN-RELATED"/>
    <property type="match status" value="1"/>
</dbReference>
<name>A0A6A6X1A6_9PLEO</name>
<accession>A0A6A6X1A6</accession>
<keyword evidence="3" id="KW-1185">Reference proteome</keyword>
<sequence length="340" mass="37668">MSVQLERQASSQASFFYNARRQLFQSVPPIPPAIDLVGKTALVTGSNVGLGLECARHFLKLRSRRLIMAVRSLQKGEAAAIGLRAEFPDAKIEVWQLDMESFRSVQAFAARCEQELDRLHVAVLNAALGKLKFERTGERCHRETTIQVNYLSTALLAILLIPKMKPSVSSPEPGRLTIITSDASLGVKLDDTHEGGLIDSVDRPEKFEGFQQYARSKLLITMFGARLAQAVDPDDVIINCCNPGAVRGTAFLHNVDSWFVKLVFTIFFSILGRTAVDGARVYVHSCLVLGKESHGSYTDWFVRAWPVMMYGDLGRQFIGKLWNETMEELSFAGVSGILNG</sequence>
<dbReference type="Gene3D" id="3.40.50.720">
    <property type="entry name" value="NAD(P)-binding Rossmann-like Domain"/>
    <property type="match status" value="1"/>
</dbReference>
<dbReference type="OrthoDB" id="542013at2759"/>
<evidence type="ECO:0000313" key="3">
    <source>
        <dbReference type="Proteomes" id="UP000799757"/>
    </source>
</evidence>
<evidence type="ECO:0000256" key="1">
    <source>
        <dbReference type="ARBA" id="ARBA00023002"/>
    </source>
</evidence>
<gene>
    <name evidence="2" type="ORF">K505DRAFT_251840</name>
</gene>
<keyword evidence="1" id="KW-0560">Oxidoreductase</keyword>
<organism evidence="2 3">
    <name type="scientific">Melanomma pulvis-pyrius CBS 109.77</name>
    <dbReference type="NCBI Taxonomy" id="1314802"/>
    <lineage>
        <taxon>Eukaryota</taxon>
        <taxon>Fungi</taxon>
        <taxon>Dikarya</taxon>
        <taxon>Ascomycota</taxon>
        <taxon>Pezizomycotina</taxon>
        <taxon>Dothideomycetes</taxon>
        <taxon>Pleosporomycetidae</taxon>
        <taxon>Pleosporales</taxon>
        <taxon>Melanommataceae</taxon>
        <taxon>Melanomma</taxon>
    </lineage>
</organism>
<dbReference type="Proteomes" id="UP000799757">
    <property type="component" value="Unassembled WGS sequence"/>
</dbReference>
<dbReference type="GO" id="GO:0016491">
    <property type="term" value="F:oxidoreductase activity"/>
    <property type="evidence" value="ECO:0007669"/>
    <property type="project" value="UniProtKB-KW"/>
</dbReference>